<dbReference type="InterPro" id="IPR000073">
    <property type="entry name" value="AB_hydrolase_1"/>
</dbReference>
<sequence length="324" mass="34843">MRVAALRRRAAPTGGRSVVGRPGGGEYRPVASEREHPRRVPRTDRGEEAVMSPAMERVSVNGAELEVAVEGSGETVVFVHGAGIADSYLPVATDPIVRDHYRTVRYRRRGYGGSSPVQGTVTVAEHADDCRALLDQLGIRQAHVVGHSYGGAVALQLAVDAPEVVTTLTVFEPGLLAVPSGPSFFERVAPIFQMYERGERVAAVDAFMTTVAGADWRSNVDRTVPGGAAQAEKDAATLFESDLPSVGAWRFDPEQAASIRQPVLYVLGSDTLPVIREGRDLLRSWLFRMEDAVLTDATHLLQMEQPAAAAAALVDFLKRHPAAA</sequence>
<dbReference type="Pfam" id="PF12697">
    <property type="entry name" value="Abhydrolase_6"/>
    <property type="match status" value="1"/>
</dbReference>
<evidence type="ECO:0000313" key="4">
    <source>
        <dbReference type="Proteomes" id="UP001500325"/>
    </source>
</evidence>
<keyword evidence="4" id="KW-1185">Reference proteome</keyword>
<feature type="compositionally biased region" description="Basic residues" evidence="1">
    <location>
        <begin position="1"/>
        <end position="10"/>
    </location>
</feature>
<proteinExistence type="predicted"/>
<feature type="region of interest" description="Disordered" evidence="1">
    <location>
        <begin position="1"/>
        <end position="47"/>
    </location>
</feature>
<dbReference type="EMBL" id="BAABIC010000024">
    <property type="protein sequence ID" value="GAA4707628.1"/>
    <property type="molecule type" value="Genomic_DNA"/>
</dbReference>
<feature type="compositionally biased region" description="Basic and acidic residues" evidence="1">
    <location>
        <begin position="31"/>
        <end position="47"/>
    </location>
</feature>
<reference evidence="4" key="1">
    <citation type="journal article" date="2019" name="Int. J. Syst. Evol. Microbiol.">
        <title>The Global Catalogue of Microorganisms (GCM) 10K type strain sequencing project: providing services to taxonomists for standard genome sequencing and annotation.</title>
        <authorList>
            <consortium name="The Broad Institute Genomics Platform"/>
            <consortium name="The Broad Institute Genome Sequencing Center for Infectious Disease"/>
            <person name="Wu L."/>
            <person name="Ma J."/>
        </authorList>
    </citation>
    <scope>NUCLEOTIDE SEQUENCE [LARGE SCALE GENOMIC DNA]</scope>
    <source>
        <strain evidence="4">JCM 18055</strain>
    </source>
</reference>
<evidence type="ECO:0000256" key="1">
    <source>
        <dbReference type="SAM" id="MobiDB-lite"/>
    </source>
</evidence>
<dbReference type="GO" id="GO:0016787">
    <property type="term" value="F:hydrolase activity"/>
    <property type="evidence" value="ECO:0007669"/>
    <property type="project" value="UniProtKB-KW"/>
</dbReference>
<evidence type="ECO:0000259" key="2">
    <source>
        <dbReference type="Pfam" id="PF12697"/>
    </source>
</evidence>
<comment type="caution">
    <text evidence="3">The sequence shown here is derived from an EMBL/GenBank/DDBJ whole genome shotgun (WGS) entry which is preliminary data.</text>
</comment>
<dbReference type="SUPFAM" id="SSF53474">
    <property type="entry name" value="alpha/beta-Hydrolases"/>
    <property type="match status" value="1"/>
</dbReference>
<protein>
    <submittedName>
        <fullName evidence="3">Alpha/beta hydrolase</fullName>
    </submittedName>
</protein>
<keyword evidence="3" id="KW-0378">Hydrolase</keyword>
<dbReference type="PANTHER" id="PTHR43798:SF33">
    <property type="entry name" value="HYDROLASE, PUTATIVE (AFU_ORTHOLOGUE AFUA_2G14860)-RELATED"/>
    <property type="match status" value="1"/>
</dbReference>
<evidence type="ECO:0000313" key="3">
    <source>
        <dbReference type="EMBL" id="GAA4707628.1"/>
    </source>
</evidence>
<dbReference type="Gene3D" id="3.40.50.1820">
    <property type="entry name" value="alpha/beta hydrolase"/>
    <property type="match status" value="1"/>
</dbReference>
<organism evidence="3 4">
    <name type="scientific">Pseudonocardia yuanmonensis</name>
    <dbReference type="NCBI Taxonomy" id="1095914"/>
    <lineage>
        <taxon>Bacteria</taxon>
        <taxon>Bacillati</taxon>
        <taxon>Actinomycetota</taxon>
        <taxon>Actinomycetes</taxon>
        <taxon>Pseudonocardiales</taxon>
        <taxon>Pseudonocardiaceae</taxon>
        <taxon>Pseudonocardia</taxon>
    </lineage>
</organism>
<dbReference type="Proteomes" id="UP001500325">
    <property type="component" value="Unassembled WGS sequence"/>
</dbReference>
<dbReference type="InterPro" id="IPR050266">
    <property type="entry name" value="AB_hydrolase_sf"/>
</dbReference>
<dbReference type="PANTHER" id="PTHR43798">
    <property type="entry name" value="MONOACYLGLYCEROL LIPASE"/>
    <property type="match status" value="1"/>
</dbReference>
<dbReference type="PRINTS" id="PR00111">
    <property type="entry name" value="ABHYDROLASE"/>
</dbReference>
<gene>
    <name evidence="3" type="ORF">GCM10023215_55820</name>
</gene>
<accession>A0ABP8XJR0</accession>
<feature type="domain" description="AB hydrolase-1" evidence="2">
    <location>
        <begin position="76"/>
        <end position="312"/>
    </location>
</feature>
<dbReference type="InterPro" id="IPR029058">
    <property type="entry name" value="AB_hydrolase_fold"/>
</dbReference>
<name>A0ABP8XJR0_9PSEU</name>